<reference evidence="1 2" key="2">
    <citation type="submission" date="2018-11" db="EMBL/GenBank/DDBJ databases">
        <authorList>
            <consortium name="Pathogen Informatics"/>
        </authorList>
    </citation>
    <scope>NUCLEOTIDE SEQUENCE [LARGE SCALE GENOMIC DNA]</scope>
</reference>
<dbReference type="OMA" id="FERCPRA"/>
<sequence length="139" mass="15334">MLKVASTRPSPAHFHKAIVLIGYSLGTAAVSDLACNHPDGIVGVVLVAPFTSGLRLYQANPTKETSCMLDKFRTCDKVAHIKVPLLVCHGKSDDVIDVEHGLEVKRRAFHPVPELIVDDADHITIFSGKYMQTFERIRQ</sequence>
<dbReference type="Gene3D" id="3.40.50.1820">
    <property type="entry name" value="alpha/beta hydrolase"/>
    <property type="match status" value="1"/>
</dbReference>
<dbReference type="Proteomes" id="UP000271162">
    <property type="component" value="Unassembled WGS sequence"/>
</dbReference>
<dbReference type="InterPro" id="IPR029058">
    <property type="entry name" value="AB_hydrolase_fold"/>
</dbReference>
<keyword evidence="2" id="KW-1185">Reference proteome</keyword>
<protein>
    <submittedName>
        <fullName evidence="3">Mername-AA194 putative peptidase (inferred by orthology to a S. mansoni protein)</fullName>
    </submittedName>
</protein>
<organism evidence="3">
    <name type="scientific">Nippostrongylus brasiliensis</name>
    <name type="common">Rat hookworm</name>
    <dbReference type="NCBI Taxonomy" id="27835"/>
    <lineage>
        <taxon>Eukaryota</taxon>
        <taxon>Metazoa</taxon>
        <taxon>Ecdysozoa</taxon>
        <taxon>Nematoda</taxon>
        <taxon>Chromadorea</taxon>
        <taxon>Rhabditida</taxon>
        <taxon>Rhabditina</taxon>
        <taxon>Rhabditomorpha</taxon>
        <taxon>Strongyloidea</taxon>
        <taxon>Heligmosomidae</taxon>
        <taxon>Nippostrongylus</taxon>
    </lineage>
</organism>
<dbReference type="GO" id="GO:0008474">
    <property type="term" value="F:palmitoyl-(protein) hydrolase activity"/>
    <property type="evidence" value="ECO:0007669"/>
    <property type="project" value="TreeGrafter"/>
</dbReference>
<gene>
    <name evidence="1" type="ORF">NBR_LOCUS306</name>
</gene>
<dbReference type="AlphaFoldDB" id="A0A0N4XCV2"/>
<dbReference type="Pfam" id="PF06821">
    <property type="entry name" value="Ser_hydrolase"/>
    <property type="match status" value="1"/>
</dbReference>
<dbReference type="InterPro" id="IPR010662">
    <property type="entry name" value="RBBP9/YdeN"/>
</dbReference>
<dbReference type="SUPFAM" id="SSF53474">
    <property type="entry name" value="alpha/beta-Hydrolases"/>
    <property type="match status" value="1"/>
</dbReference>
<proteinExistence type="predicted"/>
<dbReference type="WBParaSite" id="NBR_0000030501-mRNA-1">
    <property type="protein sequence ID" value="NBR_0000030501-mRNA-1"/>
    <property type="gene ID" value="NBR_0000030501"/>
</dbReference>
<name>A0A0N4XCV2_NIPBR</name>
<dbReference type="PANTHER" id="PTHR12277:SF39">
    <property type="entry name" value="SERINE AMINOPEPTIDASE S33 DOMAIN-CONTAINING PROTEIN"/>
    <property type="match status" value="1"/>
</dbReference>
<evidence type="ECO:0000313" key="1">
    <source>
        <dbReference type="EMBL" id="VDL62764.1"/>
    </source>
</evidence>
<dbReference type="STRING" id="27835.A0A0N4XCV2"/>
<dbReference type="GO" id="GO:0010008">
    <property type="term" value="C:endosome membrane"/>
    <property type="evidence" value="ECO:0007669"/>
    <property type="project" value="TreeGrafter"/>
</dbReference>
<evidence type="ECO:0000313" key="2">
    <source>
        <dbReference type="Proteomes" id="UP000271162"/>
    </source>
</evidence>
<evidence type="ECO:0000313" key="3">
    <source>
        <dbReference type="WBParaSite" id="NBR_0000030501-mRNA-1"/>
    </source>
</evidence>
<dbReference type="EMBL" id="UYSL01000106">
    <property type="protein sequence ID" value="VDL62764.1"/>
    <property type="molecule type" value="Genomic_DNA"/>
</dbReference>
<dbReference type="PANTHER" id="PTHR12277">
    <property type="entry name" value="ALPHA/BETA HYDROLASE DOMAIN-CONTAINING PROTEIN"/>
    <property type="match status" value="1"/>
</dbReference>
<dbReference type="GO" id="GO:0005886">
    <property type="term" value="C:plasma membrane"/>
    <property type="evidence" value="ECO:0007669"/>
    <property type="project" value="TreeGrafter"/>
</dbReference>
<accession>A0A0N4XCV2</accession>
<reference evidence="3" key="1">
    <citation type="submission" date="2017-02" db="UniProtKB">
        <authorList>
            <consortium name="WormBaseParasite"/>
        </authorList>
    </citation>
    <scope>IDENTIFICATION</scope>
</reference>